<dbReference type="EMBL" id="JAPQYE010000006">
    <property type="protein sequence ID" value="MCZ0729612.1"/>
    <property type="molecule type" value="Genomic_DNA"/>
</dbReference>
<dbReference type="InterPro" id="IPR048000">
    <property type="entry name" value="TnsA-like"/>
</dbReference>
<dbReference type="Proteomes" id="UP001084650">
    <property type="component" value="Unassembled WGS sequence"/>
</dbReference>
<dbReference type="InterPro" id="IPR014833">
    <property type="entry name" value="TnsA_N"/>
</dbReference>
<proteinExistence type="predicted"/>
<evidence type="ECO:0000313" key="3">
    <source>
        <dbReference type="Proteomes" id="UP001084650"/>
    </source>
</evidence>
<sequence>MEWDRAPLELVSNAAPWRTFRWRHGQKHYSGTYWSATERAHVIYESRLELARLLFADFDPAVTRIIAQPFIIRALIEKRTRKHVPDYLLLTDDGPVVVDVKPRSQLDEPKVKFTLDWTRTLVERRGWCYEVWSEPPATELNPVSRLTTSVALAEWITAHAEVVEIGPGEPAQPPKWSQTEIGDRTYRHPQCLRVHFSAGTLLPDTGPVAWPSRGITRRPSFGVGGSARR</sequence>
<dbReference type="RefSeq" id="WP_268786554.1">
    <property type="nucleotide sequence ID" value="NZ_JAPQYE010000006.1"/>
</dbReference>
<accession>A0ABT4HHE9</accession>
<keyword evidence="3" id="KW-1185">Reference proteome</keyword>
<organism evidence="2 3">
    <name type="scientific">Mycolicibacterium iranicum</name>
    <name type="common">Mycobacterium iranicum</name>
    <dbReference type="NCBI Taxonomy" id="912594"/>
    <lineage>
        <taxon>Bacteria</taxon>
        <taxon>Bacillati</taxon>
        <taxon>Actinomycetota</taxon>
        <taxon>Actinomycetes</taxon>
        <taxon>Mycobacteriales</taxon>
        <taxon>Mycobacteriaceae</taxon>
        <taxon>Mycolicibacterium</taxon>
    </lineage>
</organism>
<dbReference type="Pfam" id="PF08722">
    <property type="entry name" value="Tn7_TnsA-like_N"/>
    <property type="match status" value="1"/>
</dbReference>
<dbReference type="NCBIfam" id="NF033179">
    <property type="entry name" value="TnsA_like_Actin"/>
    <property type="match status" value="1"/>
</dbReference>
<protein>
    <submittedName>
        <fullName evidence="2">TnsA-like heteromeric transposase endonuclease subunit</fullName>
    </submittedName>
</protein>
<name>A0ABT4HHE9_MYCIR</name>
<evidence type="ECO:0000313" key="2">
    <source>
        <dbReference type="EMBL" id="MCZ0729612.1"/>
    </source>
</evidence>
<reference evidence="2" key="1">
    <citation type="submission" date="2022-12" db="EMBL/GenBank/DDBJ databases">
        <title>Whole genome sequence of Mycolicibacterium iranicum strain SBH312.</title>
        <authorList>
            <person name="Jani J."/>
            <person name="Arifin Mustapha Z."/>
            <person name="Ahmed K."/>
            <person name="Kai Ling C."/>
        </authorList>
    </citation>
    <scope>NUCLEOTIDE SEQUENCE</scope>
    <source>
        <strain evidence="2">SBH312</strain>
    </source>
</reference>
<feature type="domain" description="TnsA endonuclease N-terminal" evidence="1">
    <location>
        <begin position="59"/>
        <end position="134"/>
    </location>
</feature>
<evidence type="ECO:0000259" key="1">
    <source>
        <dbReference type="Pfam" id="PF08722"/>
    </source>
</evidence>
<gene>
    <name evidence="2" type="ORF">OY187_16275</name>
</gene>
<comment type="caution">
    <text evidence="2">The sequence shown here is derived from an EMBL/GenBank/DDBJ whole genome shotgun (WGS) entry which is preliminary data.</text>
</comment>